<dbReference type="PROSITE" id="PS51012">
    <property type="entry name" value="ABC_TM2"/>
    <property type="match status" value="1"/>
</dbReference>
<dbReference type="Proteomes" id="UP000467322">
    <property type="component" value="Unassembled WGS sequence"/>
</dbReference>
<dbReference type="InterPro" id="IPR051784">
    <property type="entry name" value="Nod_factor_ABC_transporter"/>
</dbReference>
<keyword evidence="2 5" id="KW-0812">Transmembrane</keyword>
<dbReference type="InterPro" id="IPR047817">
    <property type="entry name" value="ABC2_TM_bact-type"/>
</dbReference>
<dbReference type="GO" id="GO:0043190">
    <property type="term" value="C:ATP-binding cassette (ABC) transporter complex"/>
    <property type="evidence" value="ECO:0007669"/>
    <property type="project" value="InterPro"/>
</dbReference>
<feature type="transmembrane region" description="Helical" evidence="5">
    <location>
        <begin position="40"/>
        <end position="58"/>
    </location>
</feature>
<dbReference type="RefSeq" id="WP_161353166.1">
    <property type="nucleotide sequence ID" value="NZ_WTUX01000019.1"/>
</dbReference>
<keyword evidence="4 5" id="KW-0472">Membrane</keyword>
<organism evidence="7 8">
    <name type="scientific">Maritimibacter harenae</name>
    <dbReference type="NCBI Taxonomy" id="2606218"/>
    <lineage>
        <taxon>Bacteria</taxon>
        <taxon>Pseudomonadati</taxon>
        <taxon>Pseudomonadota</taxon>
        <taxon>Alphaproteobacteria</taxon>
        <taxon>Rhodobacterales</taxon>
        <taxon>Roseobacteraceae</taxon>
        <taxon>Maritimibacter</taxon>
    </lineage>
</organism>
<accession>A0A845M772</accession>
<keyword evidence="8" id="KW-1185">Reference proteome</keyword>
<feature type="transmembrane region" description="Helical" evidence="5">
    <location>
        <begin position="148"/>
        <end position="172"/>
    </location>
</feature>
<sequence>MTEATRANYLLGLYAVTEREVLKFVRQRERLISAIVRPSLWLFIFATGLQNLLGISIIEPYETYTPYQEYILPGLCGIIVLFQCMQSALSMVYDREAGVMRVMLVSPLPRSFLLFAKILGATILAAGQIYVFLGLAAVFGFYMTAWGMFYILPAIFLTGLMLGSIGLLISVYARQIENFAGMMNFVIFPMFFMSSALYPLWKLRESGAEALFWIASFNPFTHGVELIRFAAYGQFNALSALVVAGVALAAFALAAWGYDPSRGAIGRIKRG</sequence>
<dbReference type="InterPro" id="IPR000412">
    <property type="entry name" value="ABC_2_transport"/>
</dbReference>
<keyword evidence="5" id="KW-1003">Cell membrane</keyword>
<comment type="similarity">
    <text evidence="5">Belongs to the ABC-2 integral membrane protein family.</text>
</comment>
<name>A0A845M772_9RHOB</name>
<reference evidence="7 8" key="1">
    <citation type="submission" date="2019-12" db="EMBL/GenBank/DDBJ databases">
        <title>Maritimibacter sp. nov. sp. isolated from sea sand.</title>
        <authorList>
            <person name="Kim J."/>
            <person name="Jeong S.E."/>
            <person name="Jung H.S."/>
            <person name="Jeon C.O."/>
        </authorList>
    </citation>
    <scope>NUCLEOTIDE SEQUENCE [LARGE SCALE GENOMIC DNA]</scope>
    <source>
        <strain evidence="7 8">DP07</strain>
    </source>
</reference>
<evidence type="ECO:0000256" key="2">
    <source>
        <dbReference type="ARBA" id="ARBA00022692"/>
    </source>
</evidence>
<dbReference type="Pfam" id="PF01061">
    <property type="entry name" value="ABC2_membrane"/>
    <property type="match status" value="1"/>
</dbReference>
<evidence type="ECO:0000256" key="3">
    <source>
        <dbReference type="ARBA" id="ARBA00022989"/>
    </source>
</evidence>
<dbReference type="EMBL" id="WTUX01000019">
    <property type="protein sequence ID" value="MZR14949.1"/>
    <property type="molecule type" value="Genomic_DNA"/>
</dbReference>
<gene>
    <name evidence="7" type="ORF">GQE99_18155</name>
</gene>
<feature type="transmembrane region" description="Helical" evidence="5">
    <location>
        <begin position="179"/>
        <end position="198"/>
    </location>
</feature>
<feature type="transmembrane region" description="Helical" evidence="5">
    <location>
        <begin position="114"/>
        <end position="142"/>
    </location>
</feature>
<evidence type="ECO:0000256" key="5">
    <source>
        <dbReference type="RuleBase" id="RU361157"/>
    </source>
</evidence>
<dbReference type="InterPro" id="IPR022403">
    <property type="entry name" value="Alc_ABC_transptr_permease"/>
</dbReference>
<evidence type="ECO:0000259" key="6">
    <source>
        <dbReference type="PROSITE" id="PS51012"/>
    </source>
</evidence>
<feature type="transmembrane region" description="Helical" evidence="5">
    <location>
        <begin position="238"/>
        <end position="258"/>
    </location>
</feature>
<comment type="caution">
    <text evidence="7">The sequence shown here is derived from an EMBL/GenBank/DDBJ whole genome shotgun (WGS) entry which is preliminary data.</text>
</comment>
<protein>
    <recommendedName>
        <fullName evidence="5">Transport permease protein</fullName>
    </recommendedName>
</protein>
<dbReference type="PANTHER" id="PTHR43229:SF2">
    <property type="entry name" value="NODULATION PROTEIN J"/>
    <property type="match status" value="1"/>
</dbReference>
<dbReference type="PANTHER" id="PTHR43229">
    <property type="entry name" value="NODULATION PROTEIN J"/>
    <property type="match status" value="1"/>
</dbReference>
<feature type="domain" description="ABC transmembrane type-2" evidence="6">
    <location>
        <begin position="29"/>
        <end position="261"/>
    </location>
</feature>
<evidence type="ECO:0000313" key="7">
    <source>
        <dbReference type="EMBL" id="MZR14949.1"/>
    </source>
</evidence>
<dbReference type="InterPro" id="IPR013525">
    <property type="entry name" value="ABC2_TM"/>
</dbReference>
<dbReference type="NCBIfam" id="TIGR03861">
    <property type="entry name" value="phenyl_ABC_PedC"/>
    <property type="match status" value="1"/>
</dbReference>
<comment type="subcellular location">
    <subcellularLocation>
        <location evidence="5">Cell inner membrane</location>
        <topology evidence="5">Multi-pass membrane protein</topology>
    </subcellularLocation>
    <subcellularLocation>
        <location evidence="1">Membrane</location>
        <topology evidence="1">Multi-pass membrane protein</topology>
    </subcellularLocation>
</comment>
<evidence type="ECO:0000256" key="1">
    <source>
        <dbReference type="ARBA" id="ARBA00004141"/>
    </source>
</evidence>
<proteinExistence type="inferred from homology"/>
<keyword evidence="5" id="KW-0813">Transport</keyword>
<dbReference type="PRINTS" id="PR00164">
    <property type="entry name" value="ABC2TRNSPORT"/>
</dbReference>
<dbReference type="GO" id="GO:0140359">
    <property type="term" value="F:ABC-type transporter activity"/>
    <property type="evidence" value="ECO:0007669"/>
    <property type="project" value="InterPro"/>
</dbReference>
<evidence type="ECO:0000313" key="8">
    <source>
        <dbReference type="Proteomes" id="UP000467322"/>
    </source>
</evidence>
<dbReference type="AlphaFoldDB" id="A0A845M772"/>
<evidence type="ECO:0000256" key="4">
    <source>
        <dbReference type="ARBA" id="ARBA00023136"/>
    </source>
</evidence>
<dbReference type="PIRSF" id="PIRSF006648">
    <property type="entry name" value="DrrB"/>
    <property type="match status" value="1"/>
</dbReference>
<feature type="transmembrane region" description="Helical" evidence="5">
    <location>
        <begin position="70"/>
        <end position="93"/>
    </location>
</feature>
<keyword evidence="3 5" id="KW-1133">Transmembrane helix</keyword>